<sequence>MKKCVMVLKLKLRIPASSSLKDRRMVLKSIADRLKNKYELLVSEQDDNDNIKESALYMLALSSDKNKLYDLYEKITKFIISNYEVLIFDEDIEMLVI</sequence>
<evidence type="ECO:0000313" key="1">
    <source>
        <dbReference type="EMBL" id="TYB31981.1"/>
    </source>
</evidence>
<protein>
    <submittedName>
        <fullName evidence="1">DUF503 domain-containing protein</fullName>
    </submittedName>
</protein>
<proteinExistence type="predicted"/>
<dbReference type="Proteomes" id="UP000324143">
    <property type="component" value="Unassembled WGS sequence"/>
</dbReference>
<dbReference type="InterPro" id="IPR007546">
    <property type="entry name" value="DUF503"/>
</dbReference>
<accession>A0A5D0MKB9</accession>
<reference evidence="1" key="1">
    <citation type="submission" date="2019-08" db="EMBL/GenBank/DDBJ databases">
        <title>Genomic characterization of a novel candidate phylum (ARYD3) from a high temperature, high salinity tertiary oil reservoir in north central Oklahoma, USA.</title>
        <authorList>
            <person name="Youssef N.H."/>
            <person name="Yadav A."/>
            <person name="Elshahed M.S."/>
        </authorList>
    </citation>
    <scope>NUCLEOTIDE SEQUENCE [LARGE SCALE GENOMIC DNA]</scope>
    <source>
        <strain evidence="1">ARYD3</strain>
    </source>
</reference>
<dbReference type="Pfam" id="PF04456">
    <property type="entry name" value="DUF503"/>
    <property type="match status" value="1"/>
</dbReference>
<dbReference type="SUPFAM" id="SSF103007">
    <property type="entry name" value="Hypothetical protein TT1725"/>
    <property type="match status" value="1"/>
</dbReference>
<comment type="caution">
    <text evidence="1">The sequence shown here is derived from an EMBL/GenBank/DDBJ whole genome shotgun (WGS) entry which is preliminary data.</text>
</comment>
<evidence type="ECO:0000313" key="2">
    <source>
        <dbReference type="Proteomes" id="UP000324143"/>
    </source>
</evidence>
<dbReference type="InterPro" id="IPR036746">
    <property type="entry name" value="TT1725-like_sf"/>
</dbReference>
<dbReference type="PANTHER" id="PTHR36441:SF1">
    <property type="entry name" value="DUF503 DOMAIN-CONTAINING PROTEIN"/>
    <property type="match status" value="1"/>
</dbReference>
<organism evidence="1 2">
    <name type="scientific">Candidatus Mcinerneyibacterium aminivorans</name>
    <dbReference type="NCBI Taxonomy" id="2703815"/>
    <lineage>
        <taxon>Bacteria</taxon>
        <taxon>Candidatus Macinerneyibacteriota</taxon>
        <taxon>Candidatus Mcinerneyibacteria</taxon>
        <taxon>Candidatus Mcinerneyibacteriales</taxon>
        <taxon>Candidatus Mcinerneyibacteriaceae</taxon>
        <taxon>Candidatus Mcinerneyibacterium</taxon>
    </lineage>
</organism>
<dbReference type="EMBL" id="VSIX01000012">
    <property type="protein sequence ID" value="TYB31981.1"/>
    <property type="molecule type" value="Genomic_DNA"/>
</dbReference>
<gene>
    <name evidence="1" type="ORF">FXF47_01185</name>
</gene>
<keyword evidence="2" id="KW-1185">Reference proteome</keyword>
<dbReference type="Gene3D" id="3.30.70.1120">
    <property type="entry name" value="TT1725-like"/>
    <property type="match status" value="1"/>
</dbReference>
<dbReference type="AlphaFoldDB" id="A0A5D0MKB9"/>
<dbReference type="PANTHER" id="PTHR36441">
    <property type="entry name" value="HYPOTHETICAL CYTOSOLIC PROTEIN"/>
    <property type="match status" value="1"/>
</dbReference>
<name>A0A5D0MKB9_9BACT</name>